<dbReference type="InParanoid" id="A0A2P5FF52"/>
<dbReference type="AlphaFoldDB" id="A0A2P5FF52"/>
<evidence type="ECO:0000313" key="2">
    <source>
        <dbReference type="EMBL" id="PON96425.1"/>
    </source>
</evidence>
<dbReference type="InterPro" id="IPR008395">
    <property type="entry name" value="Agenet-like_dom"/>
</dbReference>
<dbReference type="PANTHER" id="PTHR31917">
    <property type="entry name" value="AGENET DOMAIN-CONTAINING PROTEIN-RELATED"/>
    <property type="match status" value="1"/>
</dbReference>
<feature type="domain" description="Agenet" evidence="1">
    <location>
        <begin position="1"/>
        <end position="70"/>
    </location>
</feature>
<keyword evidence="3" id="KW-1185">Reference proteome</keyword>
<feature type="domain" description="Agenet" evidence="1">
    <location>
        <begin position="77"/>
        <end position="134"/>
    </location>
</feature>
<dbReference type="InterPro" id="IPR014002">
    <property type="entry name" value="Agenet_dom_plant"/>
</dbReference>
<dbReference type="Gene3D" id="2.30.30.140">
    <property type="match status" value="1"/>
</dbReference>
<comment type="caution">
    <text evidence="2">The sequence shown here is derived from an EMBL/GenBank/DDBJ whole genome shotgun (WGS) entry which is preliminary data.</text>
</comment>
<dbReference type="Pfam" id="PF05641">
    <property type="entry name" value="Agenet"/>
    <property type="match status" value="1"/>
</dbReference>
<sequence length="176" mass="20003">MSFGRGDRIEVCSKEPGFVGSYYAATVVSQLRKDLFVVQYENLVEENNHTQLLVETVRQNEVRPAPPPPQVNVAAASGFRYLDQVDAFDNDGWWVGKITGRRGSDGHYFVYFETTGDEIAYPLSRLRAHLDWVKGKWVSPKINKGKRMVYIGGEYIGDQKRQRMISSNIISYVYGA</sequence>
<organism evidence="2 3">
    <name type="scientific">Trema orientale</name>
    <name type="common">Charcoal tree</name>
    <name type="synonym">Celtis orientalis</name>
    <dbReference type="NCBI Taxonomy" id="63057"/>
    <lineage>
        <taxon>Eukaryota</taxon>
        <taxon>Viridiplantae</taxon>
        <taxon>Streptophyta</taxon>
        <taxon>Embryophyta</taxon>
        <taxon>Tracheophyta</taxon>
        <taxon>Spermatophyta</taxon>
        <taxon>Magnoliopsida</taxon>
        <taxon>eudicotyledons</taxon>
        <taxon>Gunneridae</taxon>
        <taxon>Pentapetalae</taxon>
        <taxon>rosids</taxon>
        <taxon>fabids</taxon>
        <taxon>Rosales</taxon>
        <taxon>Cannabaceae</taxon>
        <taxon>Trema</taxon>
    </lineage>
</organism>
<evidence type="ECO:0000259" key="1">
    <source>
        <dbReference type="SMART" id="SM00743"/>
    </source>
</evidence>
<dbReference type="Proteomes" id="UP000237000">
    <property type="component" value="Unassembled WGS sequence"/>
</dbReference>
<protein>
    <submittedName>
        <fullName evidence="2">Agenet-like domain containing protein</fullName>
    </submittedName>
</protein>
<dbReference type="CDD" id="cd20405">
    <property type="entry name" value="Tudor_Agenet_AtDUF_rpt1_3"/>
    <property type="match status" value="1"/>
</dbReference>
<dbReference type="PANTHER" id="PTHR31917:SF148">
    <property type="entry name" value="DUF724 DOMAIN-CONTAINING PROTEIN 2"/>
    <property type="match status" value="1"/>
</dbReference>
<proteinExistence type="predicted"/>
<evidence type="ECO:0000313" key="3">
    <source>
        <dbReference type="Proteomes" id="UP000237000"/>
    </source>
</evidence>
<name>A0A2P5FF52_TREOI</name>
<dbReference type="STRING" id="63057.A0A2P5FF52"/>
<accession>A0A2P5FF52</accession>
<dbReference type="CDD" id="cd20406">
    <property type="entry name" value="Tudor_Agenet_AtDUF_rpt2_4"/>
    <property type="match status" value="1"/>
</dbReference>
<dbReference type="SMART" id="SM00743">
    <property type="entry name" value="Agenet"/>
    <property type="match status" value="2"/>
</dbReference>
<reference evidence="3" key="1">
    <citation type="submission" date="2016-06" db="EMBL/GenBank/DDBJ databases">
        <title>Parallel loss of symbiosis genes in relatives of nitrogen-fixing non-legume Parasponia.</title>
        <authorList>
            <person name="Van Velzen R."/>
            <person name="Holmer R."/>
            <person name="Bu F."/>
            <person name="Rutten L."/>
            <person name="Van Zeijl A."/>
            <person name="Liu W."/>
            <person name="Santuari L."/>
            <person name="Cao Q."/>
            <person name="Sharma T."/>
            <person name="Shen D."/>
            <person name="Roswanjaya Y."/>
            <person name="Wardhani T."/>
            <person name="Kalhor M.S."/>
            <person name="Jansen J."/>
            <person name="Van den Hoogen J."/>
            <person name="Gungor B."/>
            <person name="Hartog M."/>
            <person name="Hontelez J."/>
            <person name="Verver J."/>
            <person name="Yang W.-C."/>
            <person name="Schijlen E."/>
            <person name="Repin R."/>
            <person name="Schilthuizen M."/>
            <person name="Schranz E."/>
            <person name="Heidstra R."/>
            <person name="Miyata K."/>
            <person name="Fedorova E."/>
            <person name="Kohlen W."/>
            <person name="Bisseling T."/>
            <person name="Smit S."/>
            <person name="Geurts R."/>
        </authorList>
    </citation>
    <scope>NUCLEOTIDE SEQUENCE [LARGE SCALE GENOMIC DNA]</scope>
    <source>
        <strain evidence="3">cv. RG33-2</strain>
    </source>
</reference>
<gene>
    <name evidence="2" type="ORF">TorRG33x02_076980</name>
</gene>
<dbReference type="EMBL" id="JXTC01000038">
    <property type="protein sequence ID" value="PON96425.1"/>
    <property type="molecule type" value="Genomic_DNA"/>
</dbReference>
<dbReference type="OrthoDB" id="1184447at2759"/>